<evidence type="ECO:0000256" key="4">
    <source>
        <dbReference type="ARBA" id="ARBA00022989"/>
    </source>
</evidence>
<dbReference type="PANTHER" id="PTHR48022:SF11">
    <property type="entry name" value="MONOSACCHARIDE TRANSPORTER (HXT8), PUTATIVE (AFU_ORTHOLOGUE AFUA_2G08120)-RELATED"/>
    <property type="match status" value="1"/>
</dbReference>
<feature type="transmembrane region" description="Helical" evidence="6">
    <location>
        <begin position="208"/>
        <end position="236"/>
    </location>
</feature>
<dbReference type="STRING" id="578459.A0A194S7H4"/>
<evidence type="ECO:0000256" key="2">
    <source>
        <dbReference type="ARBA" id="ARBA00010992"/>
    </source>
</evidence>
<feature type="transmembrane region" description="Helical" evidence="6">
    <location>
        <begin position="183"/>
        <end position="202"/>
    </location>
</feature>
<evidence type="ECO:0000256" key="1">
    <source>
        <dbReference type="ARBA" id="ARBA00004141"/>
    </source>
</evidence>
<evidence type="ECO:0000313" key="8">
    <source>
        <dbReference type="EMBL" id="KPV76683.1"/>
    </source>
</evidence>
<dbReference type="GO" id="GO:0005351">
    <property type="term" value="F:carbohydrate:proton symporter activity"/>
    <property type="evidence" value="ECO:0007669"/>
    <property type="project" value="TreeGrafter"/>
</dbReference>
<dbReference type="EMBL" id="KQ474076">
    <property type="protein sequence ID" value="KPV76683.1"/>
    <property type="molecule type" value="Genomic_DNA"/>
</dbReference>
<dbReference type="Pfam" id="PF00083">
    <property type="entry name" value="Sugar_tr"/>
    <property type="match status" value="1"/>
</dbReference>
<feature type="transmembrane region" description="Helical" evidence="6">
    <location>
        <begin position="6"/>
        <end position="23"/>
    </location>
</feature>
<feature type="transmembrane region" description="Helical" evidence="6">
    <location>
        <begin position="35"/>
        <end position="52"/>
    </location>
</feature>
<evidence type="ECO:0000256" key="3">
    <source>
        <dbReference type="ARBA" id="ARBA00022692"/>
    </source>
</evidence>
<dbReference type="PANTHER" id="PTHR48022">
    <property type="entry name" value="PLASTIDIC GLUCOSE TRANSPORTER 4"/>
    <property type="match status" value="1"/>
</dbReference>
<dbReference type="Proteomes" id="UP000053890">
    <property type="component" value="Unassembled WGS sequence"/>
</dbReference>
<proteinExistence type="inferred from homology"/>
<dbReference type="InterPro" id="IPR036259">
    <property type="entry name" value="MFS_trans_sf"/>
</dbReference>
<dbReference type="OMA" id="SIVMYYS"/>
<reference evidence="8 9" key="1">
    <citation type="journal article" date="2015" name="Front. Microbiol.">
        <title>Genome sequence of the plant growth promoting endophytic yeast Rhodotorula graminis WP1.</title>
        <authorList>
            <person name="Firrincieli A."/>
            <person name="Otillar R."/>
            <person name="Salamov A."/>
            <person name="Schmutz J."/>
            <person name="Khan Z."/>
            <person name="Redman R.S."/>
            <person name="Fleck N.D."/>
            <person name="Lindquist E."/>
            <person name="Grigoriev I.V."/>
            <person name="Doty S.L."/>
        </authorList>
    </citation>
    <scope>NUCLEOTIDE SEQUENCE [LARGE SCALE GENOMIC DNA]</scope>
    <source>
        <strain evidence="8 9">WP1</strain>
    </source>
</reference>
<keyword evidence="3 6" id="KW-0812">Transmembrane</keyword>
<dbReference type="RefSeq" id="XP_018272732.1">
    <property type="nucleotide sequence ID" value="XM_018414156.1"/>
</dbReference>
<dbReference type="InterPro" id="IPR020846">
    <property type="entry name" value="MFS_dom"/>
</dbReference>
<dbReference type="AlphaFoldDB" id="A0A194S7H4"/>
<dbReference type="SUPFAM" id="SSF103473">
    <property type="entry name" value="MFS general substrate transporter"/>
    <property type="match status" value="1"/>
</dbReference>
<evidence type="ECO:0000256" key="5">
    <source>
        <dbReference type="ARBA" id="ARBA00023136"/>
    </source>
</evidence>
<dbReference type="Gene3D" id="1.20.1250.20">
    <property type="entry name" value="MFS general substrate transporter like domains"/>
    <property type="match status" value="1"/>
</dbReference>
<dbReference type="OrthoDB" id="2544694at2759"/>
<protein>
    <recommendedName>
        <fullName evidence="7">Major facilitator superfamily (MFS) profile domain-containing protein</fullName>
    </recommendedName>
</protein>
<keyword evidence="5 6" id="KW-0472">Membrane</keyword>
<dbReference type="InterPro" id="IPR050360">
    <property type="entry name" value="MFS_Sugar_Transporters"/>
</dbReference>
<comment type="subcellular location">
    <subcellularLocation>
        <location evidence="1">Membrane</location>
        <topology evidence="1">Multi-pass membrane protein</topology>
    </subcellularLocation>
</comment>
<feature type="transmembrane region" description="Helical" evidence="6">
    <location>
        <begin position="153"/>
        <end position="174"/>
    </location>
</feature>
<feature type="transmembrane region" description="Helical" evidence="6">
    <location>
        <begin position="248"/>
        <end position="272"/>
    </location>
</feature>
<dbReference type="GO" id="GO:0016020">
    <property type="term" value="C:membrane"/>
    <property type="evidence" value="ECO:0007669"/>
    <property type="project" value="UniProtKB-SubCell"/>
</dbReference>
<keyword evidence="9" id="KW-1185">Reference proteome</keyword>
<sequence>MSLELVFAATGLMTAFWCAYGFAKHTDAIGWRIPVALQGLLLIPALVSLQFTPESPRWLMEKGRVEEGRRVLERLHGSAYAAAATLEIQEAIAMEHAAQAGKGYSACFSNNDQCFRYRTLLAVGVNVAQQATGIIDGNILIESVGLAPDRATLVLGGLGIAGLGFTIFGCFYLMEHAGRVRTMLIGAFGCMVSQILLAAGVANQSVKAGGYVAATGLYLFLCIFSATHLPTAFVYSAEVTPLAIRTRAATLGVAVQYLVNFAVVMVTPTAIANIGWKYYMTFAIINGAMLPLIFWFCPETAGLSLEGIDELFAGGRVHVRRTVKVDGSGRLPVASLEANKPQGSFEHVEKIETADHY</sequence>
<keyword evidence="4 6" id="KW-1133">Transmembrane helix</keyword>
<feature type="domain" description="Major facilitator superfamily (MFS) profile" evidence="7">
    <location>
        <begin position="1"/>
        <end position="301"/>
    </location>
</feature>
<evidence type="ECO:0000256" key="6">
    <source>
        <dbReference type="SAM" id="Phobius"/>
    </source>
</evidence>
<dbReference type="PROSITE" id="PS50850">
    <property type="entry name" value="MFS"/>
    <property type="match status" value="1"/>
</dbReference>
<accession>A0A194S7H4</accession>
<feature type="transmembrane region" description="Helical" evidence="6">
    <location>
        <begin position="278"/>
        <end position="297"/>
    </location>
</feature>
<evidence type="ECO:0000313" key="9">
    <source>
        <dbReference type="Proteomes" id="UP000053890"/>
    </source>
</evidence>
<evidence type="ECO:0000259" key="7">
    <source>
        <dbReference type="PROSITE" id="PS50850"/>
    </source>
</evidence>
<dbReference type="GeneID" id="28974604"/>
<organism evidence="8 9">
    <name type="scientific">Rhodotorula graminis (strain WP1)</name>
    <dbReference type="NCBI Taxonomy" id="578459"/>
    <lineage>
        <taxon>Eukaryota</taxon>
        <taxon>Fungi</taxon>
        <taxon>Dikarya</taxon>
        <taxon>Basidiomycota</taxon>
        <taxon>Pucciniomycotina</taxon>
        <taxon>Microbotryomycetes</taxon>
        <taxon>Sporidiobolales</taxon>
        <taxon>Sporidiobolaceae</taxon>
        <taxon>Rhodotorula</taxon>
    </lineage>
</organism>
<name>A0A194S7H4_RHOGW</name>
<comment type="similarity">
    <text evidence="2">Belongs to the major facilitator superfamily. Sugar transporter (TC 2.A.1.1) family.</text>
</comment>
<dbReference type="InterPro" id="IPR005828">
    <property type="entry name" value="MFS_sugar_transport-like"/>
</dbReference>
<gene>
    <name evidence="8" type="ORF">RHOBADRAFT_43028</name>
</gene>